<accession>A0A6B8TEA2</accession>
<dbReference type="AlphaFoldDB" id="A0A6B8TEA2"/>
<dbReference type="Proteomes" id="UP000426857">
    <property type="component" value="Chromosome"/>
</dbReference>
<evidence type="ECO:0000313" key="1">
    <source>
        <dbReference type="EMBL" id="QGS33844.1"/>
    </source>
</evidence>
<sequence length="131" mass="13612">MFTTPSGNISCGIDANSLRCGIASYNEDAPYGEARIGGPIDTISIRGGEATMYAGSDVPPWAQGAFGSGDTMQPQVLGYGEALSYGDFVCLSEQDGLTCWDTASGAGAAADRRTGDRLRWNGIGAETSCRQ</sequence>
<gene>
    <name evidence="1" type="ORF">FOB82_01655</name>
</gene>
<organism evidence="1 2">
    <name type="scientific">Corynebacterium xerosis</name>
    <dbReference type="NCBI Taxonomy" id="1725"/>
    <lineage>
        <taxon>Bacteria</taxon>
        <taxon>Bacillati</taxon>
        <taxon>Actinomycetota</taxon>
        <taxon>Actinomycetes</taxon>
        <taxon>Mycobacteriales</taxon>
        <taxon>Corynebacteriaceae</taxon>
        <taxon>Corynebacterium</taxon>
    </lineage>
</organism>
<dbReference type="KEGG" id="cxe:FOB82_01655"/>
<evidence type="ECO:0000313" key="2">
    <source>
        <dbReference type="Proteomes" id="UP000426857"/>
    </source>
</evidence>
<reference evidence="1 2" key="1">
    <citation type="submission" date="2019-11" db="EMBL/GenBank/DDBJ databases">
        <title>FDA dAtabase for Regulatory Grade micrObial Sequences (FDA-ARGOS): Supporting development and validation of Infectious Disease Dx tests.</title>
        <authorList>
            <person name="Kerrigan L."/>
            <person name="Long C."/>
            <person name="Tallon L."/>
            <person name="Sadzewicz L."/>
            <person name="Vavikolanu K."/>
            <person name="Mehta A."/>
            <person name="Aluvathingal J."/>
            <person name="Nadendla S."/>
            <person name="Yan Y."/>
            <person name="Sichtig H."/>
        </authorList>
    </citation>
    <scope>NUCLEOTIDE SEQUENCE [LARGE SCALE GENOMIC DNA]</scope>
    <source>
        <strain evidence="1 2">FDAARGOS_674</strain>
    </source>
</reference>
<protein>
    <submittedName>
        <fullName evidence="1">Uncharacterized protein</fullName>
    </submittedName>
</protein>
<dbReference type="RefSeq" id="WP_155867500.1">
    <property type="nucleotide sequence ID" value="NZ_CP046322.1"/>
</dbReference>
<proteinExistence type="predicted"/>
<name>A0A6B8TEA2_9CORY</name>
<dbReference type="EMBL" id="CP046322">
    <property type="protein sequence ID" value="QGS33844.1"/>
    <property type="molecule type" value="Genomic_DNA"/>
</dbReference>